<accession>A0A8R1EUX6</accession>
<reference evidence="2" key="1">
    <citation type="submission" date="2010-08" db="EMBL/GenBank/DDBJ databases">
        <authorList>
            <consortium name="Caenorhabditis japonica Sequencing Consortium"/>
            <person name="Wilson R.K."/>
        </authorList>
    </citation>
    <scope>NUCLEOTIDE SEQUENCE [LARGE SCALE GENOMIC DNA]</scope>
    <source>
        <strain evidence="2">DF5081</strain>
    </source>
</reference>
<dbReference type="Proteomes" id="UP000005237">
    <property type="component" value="Unassembled WGS sequence"/>
</dbReference>
<sequence>MLMEAFDVQEESLFDSVNETHTRDVIRTIKLLDSLAVQNMNWGLDSFARQKTKYVFSDSWLLSETLRDQIKFPNNDLKQNVSSFISTTKTVISSIKHLYVELNSSAPNTVKALSFANQVFFNNQIYEKELTELKQVFDNDLNHFAKSLDNISSFSLS</sequence>
<evidence type="ECO:0000313" key="1">
    <source>
        <dbReference type="EnsemblMetazoa" id="CJA43349.1"/>
    </source>
</evidence>
<keyword evidence="2" id="KW-1185">Reference proteome</keyword>
<evidence type="ECO:0000313" key="2">
    <source>
        <dbReference type="Proteomes" id="UP000005237"/>
    </source>
</evidence>
<organism evidence="1 2">
    <name type="scientific">Caenorhabditis japonica</name>
    <dbReference type="NCBI Taxonomy" id="281687"/>
    <lineage>
        <taxon>Eukaryota</taxon>
        <taxon>Metazoa</taxon>
        <taxon>Ecdysozoa</taxon>
        <taxon>Nematoda</taxon>
        <taxon>Chromadorea</taxon>
        <taxon>Rhabditida</taxon>
        <taxon>Rhabditina</taxon>
        <taxon>Rhabditomorpha</taxon>
        <taxon>Rhabditoidea</taxon>
        <taxon>Rhabditidae</taxon>
        <taxon>Peloderinae</taxon>
        <taxon>Caenorhabditis</taxon>
    </lineage>
</organism>
<reference evidence="1" key="2">
    <citation type="submission" date="2022-06" db="UniProtKB">
        <authorList>
            <consortium name="EnsemblMetazoa"/>
        </authorList>
    </citation>
    <scope>IDENTIFICATION</scope>
    <source>
        <strain evidence="1">DF5081</strain>
    </source>
</reference>
<dbReference type="EnsemblMetazoa" id="CJA43349.1">
    <property type="protein sequence ID" value="CJA43349.1"/>
    <property type="gene ID" value="WBGene00219197"/>
</dbReference>
<proteinExistence type="predicted"/>
<dbReference type="AlphaFoldDB" id="A0A8R1EUX6"/>
<name>A0A8R1EUX6_CAEJA</name>
<protein>
    <submittedName>
        <fullName evidence="1">Uncharacterized protein</fullName>
    </submittedName>
</protein>